<evidence type="ECO:0008006" key="4">
    <source>
        <dbReference type="Google" id="ProtNLM"/>
    </source>
</evidence>
<dbReference type="RefSeq" id="WP_244772794.1">
    <property type="nucleotide sequence ID" value="NZ_CP094929.1"/>
</dbReference>
<sequence length="200" mass="22868">MHFQQALVTIMETRNVSLEELAARTNANPRWLLAITTNSDWTPKLDTILRLCHALRFNVFSYLALAEVGSRGYNPQPSTLNPQPSTLNPQPSTLNPQPSTLNPQESRIRNQDGSLAEHLNQIIDLQPRHISMALRSYRIECGFSLRTLEKLTPFNVHTLCMREGVRYENYPTVTTLYSYCDAYEISLTEFVKRAFSYIGC</sequence>
<evidence type="ECO:0000256" key="1">
    <source>
        <dbReference type="SAM" id="MobiDB-lite"/>
    </source>
</evidence>
<dbReference type="Gene3D" id="1.10.260.40">
    <property type="entry name" value="lambda repressor-like DNA-binding domains"/>
    <property type="match status" value="1"/>
</dbReference>
<keyword evidence="3" id="KW-1185">Reference proteome</keyword>
<evidence type="ECO:0000313" key="2">
    <source>
        <dbReference type="EMBL" id="UOM51425.1"/>
    </source>
</evidence>
<gene>
    <name evidence="2" type="ORF">MUG09_01390</name>
</gene>
<evidence type="ECO:0000313" key="3">
    <source>
        <dbReference type="Proteomes" id="UP000829708"/>
    </source>
</evidence>
<dbReference type="EMBL" id="CP094929">
    <property type="protein sequence ID" value="UOM51425.1"/>
    <property type="molecule type" value="Genomic_DNA"/>
</dbReference>
<dbReference type="Proteomes" id="UP000829708">
    <property type="component" value="Chromosome"/>
</dbReference>
<dbReference type="SUPFAM" id="SSF47413">
    <property type="entry name" value="lambda repressor-like DNA-binding domains"/>
    <property type="match status" value="2"/>
</dbReference>
<protein>
    <recommendedName>
        <fullName evidence="4">HTH cro/C1-type domain-containing protein</fullName>
    </recommendedName>
</protein>
<dbReference type="InterPro" id="IPR010982">
    <property type="entry name" value="Lambda_DNA-bd_dom_sf"/>
</dbReference>
<feature type="region of interest" description="Disordered" evidence="1">
    <location>
        <begin position="74"/>
        <end position="105"/>
    </location>
</feature>
<accession>A0ABY4DB60</accession>
<reference evidence="3" key="1">
    <citation type="journal article" date="2024" name="J Bioinform Genom">
        <title>Complete genome sequence of the type strain bacterium Sphaerochaeta associata GLS2t (VKM B-2742)t.</title>
        <authorList>
            <person name="Troshina O.Y."/>
            <person name="Tepeeva A.N."/>
            <person name="Arzamasceva V.O."/>
            <person name="Whitman W.B."/>
            <person name="Varghese N."/>
            <person name="Shapiro N."/>
            <person name="Woyke T."/>
            <person name="Kripides N.C."/>
            <person name="Vasilenko O.V."/>
        </authorList>
    </citation>
    <scope>NUCLEOTIDE SEQUENCE [LARGE SCALE GENOMIC DNA]</scope>
    <source>
        <strain evidence="3">GLS2T</strain>
    </source>
</reference>
<proteinExistence type="predicted"/>
<name>A0ABY4DB60_9SPIR</name>
<organism evidence="2 3">
    <name type="scientific">Sphaerochaeta associata</name>
    <dbReference type="NCBI Taxonomy" id="1129264"/>
    <lineage>
        <taxon>Bacteria</taxon>
        <taxon>Pseudomonadati</taxon>
        <taxon>Spirochaetota</taxon>
        <taxon>Spirochaetia</taxon>
        <taxon>Spirochaetales</taxon>
        <taxon>Sphaerochaetaceae</taxon>
        <taxon>Sphaerochaeta</taxon>
    </lineage>
</organism>